<evidence type="ECO:0000313" key="2">
    <source>
        <dbReference type="EMBL" id="GIM01835.1"/>
    </source>
</evidence>
<feature type="region of interest" description="Disordered" evidence="1">
    <location>
        <begin position="1"/>
        <end position="175"/>
    </location>
</feature>
<sequence>YDFRDDQEEAQTPGAAAGAPRRYRFVEVRARGEGRVSGDPEGREPAPPVEQQQQQDRLQQQHQQQQQSSLLQERQTQVRSAMQSQSAARPEPSQSTQRGWGPADTQTDAPLQPRRPTSSRQQQQQQRRDENDHQLPQRQRWDAGRCRQEPSGVGDRQEEREEDGEEGAPRQRYDYRLRLDPEKSVGGMAGALLQALSGHLVVLSEVVGPDDLYYAVKVVATARNFLRHQRRGVAAGGQGDAAAAPNSIRDSSSGERNKAAEGGGYSGASTAGSKQQQQQQQYGTASDKDEPGDGGDVALQILLPKKPYIKPRGYGRKSESDDGGGGGVTERVWRLYSHRVRTLGQSVEAPVRLYVNRTSGVQDLADKVGPAVVRDGLVVLQAAGRDAVAVALAAVVRIRSRLASGSRTASASDVGPSGGQDDAPPQQPTAAAAAPFGVHPPDADLDVAVYPAWLRADGGNGADGADGNRGIGDEEGDRVGSARGRTSGGEGDFRSLQLLVRLCRGSRPDLHVLGADELLPPNA</sequence>
<dbReference type="PANTHER" id="PTHR24330">
    <property type="entry name" value="HOMEOBOX PROTEIN BARH-LIKE"/>
    <property type="match status" value="1"/>
</dbReference>
<comment type="caution">
    <text evidence="2">The sequence shown here is derived from an EMBL/GenBank/DDBJ whole genome shotgun (WGS) entry which is preliminary data.</text>
</comment>
<feature type="compositionally biased region" description="Low complexity" evidence="1">
    <location>
        <begin position="50"/>
        <end position="77"/>
    </location>
</feature>
<reference evidence="2" key="1">
    <citation type="journal article" date="2021" name="Proc. Natl. Acad. Sci. U.S.A.">
        <title>Three genomes in the algal genus Volvox reveal the fate of a haploid sex-determining region after a transition to homothallism.</title>
        <authorList>
            <person name="Yamamoto K."/>
            <person name="Hamaji T."/>
            <person name="Kawai-Toyooka H."/>
            <person name="Matsuzaki R."/>
            <person name="Takahashi F."/>
            <person name="Nishimura Y."/>
            <person name="Kawachi M."/>
            <person name="Noguchi H."/>
            <person name="Minakuchi Y."/>
            <person name="Umen J.G."/>
            <person name="Toyoda A."/>
            <person name="Nozaki H."/>
        </authorList>
    </citation>
    <scope>NUCLEOTIDE SEQUENCE</scope>
    <source>
        <strain evidence="2">NIES-3785</strain>
    </source>
</reference>
<organism evidence="2 3">
    <name type="scientific">Volvox reticuliferus</name>
    <dbReference type="NCBI Taxonomy" id="1737510"/>
    <lineage>
        <taxon>Eukaryota</taxon>
        <taxon>Viridiplantae</taxon>
        <taxon>Chlorophyta</taxon>
        <taxon>core chlorophytes</taxon>
        <taxon>Chlorophyceae</taxon>
        <taxon>CS clade</taxon>
        <taxon>Chlamydomonadales</taxon>
        <taxon>Volvocaceae</taxon>
        <taxon>Volvox</taxon>
    </lineage>
</organism>
<feature type="compositionally biased region" description="Basic and acidic residues" evidence="1">
    <location>
        <begin position="126"/>
        <end position="148"/>
    </location>
</feature>
<feature type="compositionally biased region" description="Low complexity" evidence="1">
    <location>
        <begin position="267"/>
        <end position="281"/>
    </location>
</feature>
<dbReference type="EMBL" id="BNCQ01000010">
    <property type="protein sequence ID" value="GIM01835.1"/>
    <property type="molecule type" value="Genomic_DNA"/>
</dbReference>
<dbReference type="InterPro" id="IPR052145">
    <property type="entry name" value="Mediator/Homeobox_domain"/>
</dbReference>
<accession>A0A8J4G824</accession>
<protein>
    <submittedName>
        <fullName evidence="2">Uncharacterized protein</fullName>
    </submittedName>
</protein>
<feature type="compositionally biased region" description="Low complexity" evidence="1">
    <location>
        <begin position="10"/>
        <end position="20"/>
    </location>
</feature>
<evidence type="ECO:0000313" key="3">
    <source>
        <dbReference type="Proteomes" id="UP000722791"/>
    </source>
</evidence>
<proteinExistence type="predicted"/>
<feature type="compositionally biased region" description="Low complexity" evidence="1">
    <location>
        <begin position="112"/>
        <end position="125"/>
    </location>
</feature>
<feature type="region of interest" description="Disordered" evidence="1">
    <location>
        <begin position="459"/>
        <end position="491"/>
    </location>
</feature>
<feature type="compositionally biased region" description="Polar residues" evidence="1">
    <location>
        <begin position="78"/>
        <end position="109"/>
    </location>
</feature>
<feature type="region of interest" description="Disordered" evidence="1">
    <location>
        <begin position="233"/>
        <end position="297"/>
    </location>
</feature>
<feature type="non-terminal residue" evidence="2">
    <location>
        <position position="1"/>
    </location>
</feature>
<feature type="compositionally biased region" description="Gly residues" evidence="1">
    <location>
        <begin position="459"/>
        <end position="470"/>
    </location>
</feature>
<feature type="region of interest" description="Disordered" evidence="1">
    <location>
        <begin position="405"/>
        <end position="438"/>
    </location>
</feature>
<dbReference type="Proteomes" id="UP000722791">
    <property type="component" value="Unassembled WGS sequence"/>
</dbReference>
<dbReference type="AlphaFoldDB" id="A0A8J4G824"/>
<gene>
    <name evidence="2" type="ORF">Vretimale_6613</name>
</gene>
<name>A0A8J4G824_9CHLO</name>
<feature type="compositionally biased region" description="Basic and acidic residues" evidence="1">
    <location>
        <begin position="24"/>
        <end position="44"/>
    </location>
</feature>
<evidence type="ECO:0000256" key="1">
    <source>
        <dbReference type="SAM" id="MobiDB-lite"/>
    </source>
</evidence>